<evidence type="ECO:0000256" key="4">
    <source>
        <dbReference type="ARBA" id="ARBA00023203"/>
    </source>
</evidence>
<evidence type="ECO:0000313" key="8">
    <source>
        <dbReference type="Proteomes" id="UP000232323"/>
    </source>
</evidence>
<proteinExistence type="inferred from homology"/>
<name>A0A250WST6_9CHLO</name>
<comment type="similarity">
    <text evidence="2 6">Belongs to the ARPC2 family.</text>
</comment>
<dbReference type="Gene3D" id="3.30.1460.20">
    <property type="match status" value="1"/>
</dbReference>
<comment type="subcellular location">
    <subcellularLocation>
        <location evidence="1 6">Cytoplasm</location>
        <location evidence="1 6">Cytoskeleton</location>
    </subcellularLocation>
</comment>
<dbReference type="SUPFAM" id="SSF69645">
    <property type="entry name" value="Arp2/3 complex subunits"/>
    <property type="match status" value="1"/>
</dbReference>
<evidence type="ECO:0000256" key="5">
    <source>
        <dbReference type="ARBA" id="ARBA00023212"/>
    </source>
</evidence>
<evidence type="ECO:0000256" key="1">
    <source>
        <dbReference type="ARBA" id="ARBA00004245"/>
    </source>
</evidence>
<keyword evidence="4 6" id="KW-0009">Actin-binding</keyword>
<dbReference type="Proteomes" id="UP000232323">
    <property type="component" value="Unassembled WGS sequence"/>
</dbReference>
<dbReference type="GO" id="GO:0005200">
    <property type="term" value="F:structural constituent of cytoskeleton"/>
    <property type="evidence" value="ECO:0007669"/>
    <property type="project" value="TreeGrafter"/>
</dbReference>
<dbReference type="EMBL" id="BEGY01000005">
    <property type="protein sequence ID" value="GAX73806.1"/>
    <property type="molecule type" value="Genomic_DNA"/>
</dbReference>
<dbReference type="GO" id="GO:0034314">
    <property type="term" value="P:Arp2/3 complex-mediated actin nucleation"/>
    <property type="evidence" value="ECO:0007669"/>
    <property type="project" value="InterPro"/>
</dbReference>
<dbReference type="GO" id="GO:0030041">
    <property type="term" value="P:actin filament polymerization"/>
    <property type="evidence" value="ECO:0007669"/>
    <property type="project" value="InterPro"/>
</dbReference>
<keyword evidence="5 6" id="KW-0206">Cytoskeleton</keyword>
<comment type="subunit">
    <text evidence="6">Component of the Arp2/3 complex.</text>
</comment>
<dbReference type="GO" id="GO:0051015">
    <property type="term" value="F:actin filament binding"/>
    <property type="evidence" value="ECO:0007669"/>
    <property type="project" value="TreeGrafter"/>
</dbReference>
<organism evidence="7 8">
    <name type="scientific">Chlamydomonas eustigma</name>
    <dbReference type="NCBI Taxonomy" id="1157962"/>
    <lineage>
        <taxon>Eukaryota</taxon>
        <taxon>Viridiplantae</taxon>
        <taxon>Chlorophyta</taxon>
        <taxon>core chlorophytes</taxon>
        <taxon>Chlorophyceae</taxon>
        <taxon>CS clade</taxon>
        <taxon>Chlamydomonadales</taxon>
        <taxon>Chlamydomonadaceae</taxon>
        <taxon>Chlamydomonas</taxon>
    </lineage>
</organism>
<dbReference type="PANTHER" id="PTHR12058:SF0">
    <property type="entry name" value="ACTIN-RELATED PROTEIN 2_3 COMPLEX SUBUNIT 2"/>
    <property type="match status" value="1"/>
</dbReference>
<evidence type="ECO:0000256" key="6">
    <source>
        <dbReference type="RuleBase" id="RU364015"/>
    </source>
</evidence>
<dbReference type="PANTHER" id="PTHR12058">
    <property type="entry name" value="ARP2/3 COMPLEX 34 KDA SUBUNIT"/>
    <property type="match status" value="1"/>
</dbReference>
<dbReference type="AlphaFoldDB" id="A0A250WST6"/>
<reference evidence="7 8" key="1">
    <citation type="submission" date="2017-08" db="EMBL/GenBank/DDBJ databases">
        <title>Acidophilic green algal genome provides insights into adaptation to an acidic environment.</title>
        <authorList>
            <person name="Hirooka S."/>
            <person name="Hirose Y."/>
            <person name="Kanesaki Y."/>
            <person name="Higuchi S."/>
            <person name="Fujiwara T."/>
            <person name="Onuma R."/>
            <person name="Era A."/>
            <person name="Ohbayashi R."/>
            <person name="Uzuka A."/>
            <person name="Nozaki H."/>
            <person name="Yoshikawa H."/>
            <person name="Miyagishima S.Y."/>
        </authorList>
    </citation>
    <scope>NUCLEOTIDE SEQUENCE [LARGE SCALE GENOMIC DNA]</scope>
    <source>
        <strain evidence="7 8">NIES-2499</strain>
    </source>
</reference>
<comment type="caution">
    <text evidence="7">The sequence shown here is derived from an EMBL/GenBank/DDBJ whole genome shotgun (WGS) entry which is preliminary data.</text>
</comment>
<comment type="function">
    <text evidence="6">Functions as actin-binding component of the Arp2/3 complex which is involved in regulation of actin polymerization and together with an activating nucleation-promoting factor (NPF) mediates the formation of branched actin networks.</text>
</comment>
<evidence type="ECO:0000256" key="2">
    <source>
        <dbReference type="ARBA" id="ARBA00007192"/>
    </source>
</evidence>
<evidence type="ECO:0000256" key="3">
    <source>
        <dbReference type="ARBA" id="ARBA00022490"/>
    </source>
</evidence>
<dbReference type="InterPro" id="IPR034666">
    <property type="entry name" value="ARPC2/4"/>
</dbReference>
<sequence>MACTDSCNGLLYNRMKQWVHIPPTIQKQEKLCEWGGVKYLLQHMLDESMKLSVYMPELSSCDDVNKDVETAVLFKGMASVDAQVISGYHITLDVNVRLLRRLPDQQQAFWLRELSSIRCKIMTSSLRKLSHRLIDERKDVEEIVAMKSCSSQTYFVKLQESGMKIIFPMRFPSAQDAAIGRHFLQGFVDAGKQATLKRAPSCSYDQEVPCELQGLDLALIENVNGGYINMFLTVRHLSGPQMNEILWSVCSFYYFVSRRLKACKAKLQDTLSSQFTYISSTLPDGPSEWLQV</sequence>
<keyword evidence="8" id="KW-1185">Reference proteome</keyword>
<keyword evidence="3 6" id="KW-0963">Cytoplasm</keyword>
<dbReference type="InterPro" id="IPR007188">
    <property type="entry name" value="ARPC2"/>
</dbReference>
<dbReference type="STRING" id="1157962.A0A250WST6"/>
<dbReference type="Pfam" id="PF04045">
    <property type="entry name" value="P34-Arc"/>
    <property type="match status" value="1"/>
</dbReference>
<evidence type="ECO:0000313" key="7">
    <source>
        <dbReference type="EMBL" id="GAX73806.1"/>
    </source>
</evidence>
<dbReference type="GO" id="GO:0005885">
    <property type="term" value="C:Arp2/3 protein complex"/>
    <property type="evidence" value="ECO:0007669"/>
    <property type="project" value="InterPro"/>
</dbReference>
<gene>
    <name evidence="7" type="ORF">CEUSTIGMA_g1257.t1</name>
</gene>
<protein>
    <recommendedName>
        <fullName evidence="6">Arp2/3 complex 34 kDa subunit</fullName>
    </recommendedName>
</protein>
<accession>A0A250WST6</accession>
<dbReference type="OrthoDB" id="148331at2759"/>